<evidence type="ECO:0000313" key="5">
    <source>
        <dbReference type="Proteomes" id="UP000051020"/>
    </source>
</evidence>
<name>A0A837R4L8_LACPE</name>
<evidence type="ECO:0000256" key="1">
    <source>
        <dbReference type="ARBA" id="ARBA00006484"/>
    </source>
</evidence>
<comment type="caution">
    <text evidence="4">The sequence shown here is derived from an EMBL/GenBank/DDBJ whole genome shotgun (WGS) entry which is preliminary data.</text>
</comment>
<evidence type="ECO:0000313" key="4">
    <source>
        <dbReference type="EMBL" id="KRK22053.1"/>
    </source>
</evidence>
<dbReference type="Gene3D" id="3.40.50.720">
    <property type="entry name" value="NAD(P)-binding Rossmann-like Domain"/>
    <property type="match status" value="1"/>
</dbReference>
<dbReference type="SUPFAM" id="SSF51735">
    <property type="entry name" value="NAD(P)-binding Rossmann-fold domains"/>
    <property type="match status" value="1"/>
</dbReference>
<dbReference type="PANTHER" id="PTHR24322">
    <property type="entry name" value="PKSB"/>
    <property type="match status" value="1"/>
</dbReference>
<dbReference type="PANTHER" id="PTHR24322:SF736">
    <property type="entry name" value="RETINOL DEHYDROGENASE 10"/>
    <property type="match status" value="1"/>
</dbReference>
<evidence type="ECO:0000256" key="3">
    <source>
        <dbReference type="RuleBase" id="RU000363"/>
    </source>
</evidence>
<dbReference type="CDD" id="cd05233">
    <property type="entry name" value="SDR_c"/>
    <property type="match status" value="1"/>
</dbReference>
<protein>
    <submittedName>
        <fullName evidence="4">Short-chain dehydrogenase oxidoreductase</fullName>
    </submittedName>
</protein>
<evidence type="ECO:0000256" key="2">
    <source>
        <dbReference type="ARBA" id="ARBA00023002"/>
    </source>
</evidence>
<dbReference type="AlphaFoldDB" id="A0A837R4L8"/>
<dbReference type="InterPro" id="IPR036291">
    <property type="entry name" value="NAD(P)-bd_dom_sf"/>
</dbReference>
<proteinExistence type="inferred from homology"/>
<comment type="similarity">
    <text evidence="1 3">Belongs to the short-chain dehydrogenases/reductases (SDR) family.</text>
</comment>
<organism evidence="4 5">
    <name type="scientific">Lactiplantibacillus pentosus DSM 20314</name>
    <dbReference type="NCBI Taxonomy" id="1423791"/>
    <lineage>
        <taxon>Bacteria</taxon>
        <taxon>Bacillati</taxon>
        <taxon>Bacillota</taxon>
        <taxon>Bacilli</taxon>
        <taxon>Lactobacillales</taxon>
        <taxon>Lactobacillaceae</taxon>
        <taxon>Lactiplantibacillus</taxon>
    </lineage>
</organism>
<sequence>MNDRSSGVELLFKLKKSQLDLRRSRTIMKDFKDKVMFITGAAHGFGQVIAEGAADRGMKLTIVDIDGPALKKTYQHILDKGADVLMITADVTKEDSVDDAVEQAMEKFGRIDLLINNAGIALPGRIWELPTRDWEWIMHINLMSQVYAMKRIIPIMIQQKTHADILNVASIAGLVDTPGMPSYHASKFASVGMTEATAYDLQRAGIDIDMHVMCPGFVQTDLYHTENHRPAQYSDPTDPYYQSEAYLKGQQFAKYVITNGKPIDTIADTVFKALEDNRFYILTHPEYNPLIEDRVKRIVTDGAPDVHIMDGIM</sequence>
<dbReference type="GO" id="GO:0016616">
    <property type="term" value="F:oxidoreductase activity, acting on the CH-OH group of donors, NAD or NADP as acceptor"/>
    <property type="evidence" value="ECO:0007669"/>
    <property type="project" value="TreeGrafter"/>
</dbReference>
<keyword evidence="2" id="KW-0560">Oxidoreductase</keyword>
<dbReference type="PRINTS" id="PR00080">
    <property type="entry name" value="SDRFAMILY"/>
</dbReference>
<dbReference type="Proteomes" id="UP000051020">
    <property type="component" value="Unassembled WGS sequence"/>
</dbReference>
<reference evidence="4 5" key="1">
    <citation type="journal article" date="2015" name="Genome Announc.">
        <title>Expanding the biotechnology potential of lactobacilli through comparative genomics of 213 strains and associated genera.</title>
        <authorList>
            <person name="Sun Z."/>
            <person name="Harris H.M."/>
            <person name="McCann A."/>
            <person name="Guo C."/>
            <person name="Argimon S."/>
            <person name="Zhang W."/>
            <person name="Yang X."/>
            <person name="Jeffery I.B."/>
            <person name="Cooney J.C."/>
            <person name="Kagawa T.F."/>
            <person name="Liu W."/>
            <person name="Song Y."/>
            <person name="Salvetti E."/>
            <person name="Wrobel A."/>
            <person name="Rasinkangas P."/>
            <person name="Parkhill J."/>
            <person name="Rea M.C."/>
            <person name="O'Sullivan O."/>
            <person name="Ritari J."/>
            <person name="Douillard F.P."/>
            <person name="Paul Ross R."/>
            <person name="Yang R."/>
            <person name="Briner A.E."/>
            <person name="Felis G.E."/>
            <person name="de Vos W.M."/>
            <person name="Barrangou R."/>
            <person name="Klaenhammer T.R."/>
            <person name="Caufield P.W."/>
            <person name="Cui Y."/>
            <person name="Zhang H."/>
            <person name="O'Toole P.W."/>
        </authorList>
    </citation>
    <scope>NUCLEOTIDE SEQUENCE [LARGE SCALE GENOMIC DNA]</scope>
    <source>
        <strain evidence="4 5">DSM 20314</strain>
    </source>
</reference>
<dbReference type="Pfam" id="PF00106">
    <property type="entry name" value="adh_short"/>
    <property type="match status" value="1"/>
</dbReference>
<accession>A0A837R4L8</accession>
<gene>
    <name evidence="4" type="ORF">FD24_GL001979</name>
</gene>
<dbReference type="InterPro" id="IPR002347">
    <property type="entry name" value="SDR_fam"/>
</dbReference>
<dbReference type="EMBL" id="AZCU01000028">
    <property type="protein sequence ID" value="KRK22053.1"/>
    <property type="molecule type" value="Genomic_DNA"/>
</dbReference>
<dbReference type="PRINTS" id="PR00081">
    <property type="entry name" value="GDHRDH"/>
</dbReference>